<sequence>MSEVDVIYEDNHLLVVNKPTKLATMGATGQPTLHSLGCDYIRRTCSKPGKVYLGIVSRLDSMTSGVIVLARTSKAASRLTPQFANHSGEGAKKTYLAVVAGRVEQQQGVLVDDVYKDDAAHRMRVAHHPRADAKEARLEFDVSGYERDSTLLKVKPLTGRKHQIRLQWSEAGFPILGDTKYGSERSWPTGIALHSWRLSIMHPTKKERLTFEAPVPEVWKSKLDSSLLGGR</sequence>
<dbReference type="GO" id="GO:0003723">
    <property type="term" value="F:RNA binding"/>
    <property type="evidence" value="ECO:0007669"/>
    <property type="project" value="InterPro"/>
</dbReference>
<dbReference type="GO" id="GO:0009982">
    <property type="term" value="F:pseudouridine synthase activity"/>
    <property type="evidence" value="ECO:0007669"/>
    <property type="project" value="InterPro"/>
</dbReference>
<dbReference type="SUPFAM" id="SSF55120">
    <property type="entry name" value="Pseudouridine synthase"/>
    <property type="match status" value="1"/>
</dbReference>
<dbReference type="STRING" id="595434.RISK_004234"/>
<dbReference type="CDD" id="cd02869">
    <property type="entry name" value="PseudoU_synth_RluA_like"/>
    <property type="match status" value="1"/>
</dbReference>
<dbReference type="EMBL" id="LECT01000031">
    <property type="protein sequence ID" value="KLU03827.1"/>
    <property type="molecule type" value="Genomic_DNA"/>
</dbReference>
<dbReference type="InterPro" id="IPR006145">
    <property type="entry name" value="PsdUridine_synth_RsuA/RluA"/>
</dbReference>
<keyword evidence="4" id="KW-1185">Reference proteome</keyword>
<feature type="domain" description="Pseudouridine synthase RsuA/RluA-like" evidence="2">
    <location>
        <begin position="12"/>
        <end position="168"/>
    </location>
</feature>
<protein>
    <submittedName>
        <fullName evidence="3">tRNA pseudouridine synthase C, group TruC1</fullName>
    </submittedName>
</protein>
<dbReference type="PANTHER" id="PTHR21600">
    <property type="entry name" value="MITOCHONDRIAL RNA PSEUDOURIDINE SYNTHASE"/>
    <property type="match status" value="1"/>
</dbReference>
<gene>
    <name evidence="3" type="ORF">RISK_004234</name>
</gene>
<dbReference type="PATRIC" id="fig|595434.4.peg.4014"/>
<organism evidence="3 4">
    <name type="scientific">Rhodopirellula islandica</name>
    <dbReference type="NCBI Taxonomy" id="595434"/>
    <lineage>
        <taxon>Bacteria</taxon>
        <taxon>Pseudomonadati</taxon>
        <taxon>Planctomycetota</taxon>
        <taxon>Planctomycetia</taxon>
        <taxon>Pirellulales</taxon>
        <taxon>Pirellulaceae</taxon>
        <taxon>Rhodopirellula</taxon>
    </lineage>
</organism>
<name>A0A0J1BAX5_RHOIS</name>
<dbReference type="OrthoDB" id="9784108at2"/>
<proteinExistence type="inferred from homology"/>
<comment type="similarity">
    <text evidence="1">Belongs to the pseudouridine synthase RluA family.</text>
</comment>
<dbReference type="InterPro" id="IPR020103">
    <property type="entry name" value="PsdUridine_synth_cat_dom_sf"/>
</dbReference>
<evidence type="ECO:0000313" key="3">
    <source>
        <dbReference type="EMBL" id="KLU03827.1"/>
    </source>
</evidence>
<dbReference type="GO" id="GO:0000455">
    <property type="term" value="P:enzyme-directed rRNA pseudouridine synthesis"/>
    <property type="evidence" value="ECO:0007669"/>
    <property type="project" value="TreeGrafter"/>
</dbReference>
<dbReference type="InterPro" id="IPR050188">
    <property type="entry name" value="RluA_PseudoU_synthase"/>
</dbReference>
<reference evidence="3" key="1">
    <citation type="submission" date="2015-05" db="EMBL/GenBank/DDBJ databases">
        <title>Permanent draft genome of Rhodopirellula islandicus K833.</title>
        <authorList>
            <person name="Kizina J."/>
            <person name="Richter M."/>
            <person name="Glockner F.O."/>
            <person name="Harder J."/>
        </authorList>
    </citation>
    <scope>NUCLEOTIDE SEQUENCE [LARGE SCALE GENOMIC DNA]</scope>
    <source>
        <strain evidence="3">K833</strain>
    </source>
</reference>
<dbReference type="Pfam" id="PF00849">
    <property type="entry name" value="PseudoU_synth_2"/>
    <property type="match status" value="1"/>
</dbReference>
<dbReference type="PANTHER" id="PTHR21600:SF44">
    <property type="entry name" value="RIBOSOMAL LARGE SUBUNIT PSEUDOURIDINE SYNTHASE D"/>
    <property type="match status" value="1"/>
</dbReference>
<dbReference type="Proteomes" id="UP000036367">
    <property type="component" value="Unassembled WGS sequence"/>
</dbReference>
<dbReference type="Gene3D" id="3.30.2350.10">
    <property type="entry name" value="Pseudouridine synthase"/>
    <property type="match status" value="1"/>
</dbReference>
<evidence type="ECO:0000259" key="2">
    <source>
        <dbReference type="Pfam" id="PF00849"/>
    </source>
</evidence>
<evidence type="ECO:0000256" key="1">
    <source>
        <dbReference type="ARBA" id="ARBA00010876"/>
    </source>
</evidence>
<accession>A0A0J1BAX5</accession>
<evidence type="ECO:0000313" key="4">
    <source>
        <dbReference type="Proteomes" id="UP000036367"/>
    </source>
</evidence>
<dbReference type="GO" id="GO:0140098">
    <property type="term" value="F:catalytic activity, acting on RNA"/>
    <property type="evidence" value="ECO:0007669"/>
    <property type="project" value="UniProtKB-ARBA"/>
</dbReference>
<dbReference type="RefSeq" id="WP_047815514.1">
    <property type="nucleotide sequence ID" value="NZ_LECT01000031.1"/>
</dbReference>
<dbReference type="AlphaFoldDB" id="A0A0J1BAX5"/>
<comment type="caution">
    <text evidence="3">The sequence shown here is derived from an EMBL/GenBank/DDBJ whole genome shotgun (WGS) entry which is preliminary data.</text>
</comment>